<accession>A0A1S1RJ23</accession>
<dbReference type="SUPFAM" id="SSF103473">
    <property type="entry name" value="MFS general substrate transporter"/>
    <property type="match status" value="1"/>
</dbReference>
<feature type="transmembrane region" description="Helical" evidence="7">
    <location>
        <begin position="304"/>
        <end position="331"/>
    </location>
</feature>
<feature type="transmembrane region" description="Helical" evidence="7">
    <location>
        <begin position="126"/>
        <end position="144"/>
    </location>
</feature>
<dbReference type="PANTHER" id="PTHR42718">
    <property type="entry name" value="MAJOR FACILITATOR SUPERFAMILY MULTIDRUG TRANSPORTER MFSC"/>
    <property type="match status" value="1"/>
</dbReference>
<dbReference type="InterPro" id="IPR011701">
    <property type="entry name" value="MFS"/>
</dbReference>
<sequence length="523" mass="52095">MTDSDTSQAPPTAGAGASAGSGADQAVRDATPARRQARGTRGLPPQATTARRASTSNGALTVLIMAALAFSLAQTAVVPGLTHLTEALHASREDVSWVVSGYLVSAAILTPVIGRLGDMFGKRRMLVVSLAGFALGCVLAALAPNVWVLVIARVVQGAGGGIFPLCFGLIRDNIPPERRAGAVGLIAAIAGIGAGAGLILGGVLIDYASWQWIFWIGAIMSGGAALGALRLTDSGTPTPGRVDVPGAVLLAIGLTAPLIALTRTTTWGWGSPRTLGLMGAGLVVLVLFGVYERRVAEPLVDMRALAIPAVAATNFATLLVGFGLFGAFVLVPQIAQTPESAGYGFGLDATGSGLLLLPACLAMLVTGSLAGRVNALIGSRAALAGGLAVSAAGLVLLSAQHGSEGMVLGLCLVVFTGIGTGMAAVPNIIMGAVPTEMTGQATGVNALVRSVGSALGSQVAATLLTRSATAEHPLPTDGAFADAFLLGAGGLVCAALVALLIPRRGGPAPGHEDGREALAGQGS</sequence>
<protein>
    <submittedName>
        <fullName evidence="9">MFS transporter</fullName>
    </submittedName>
</protein>
<evidence type="ECO:0000256" key="1">
    <source>
        <dbReference type="ARBA" id="ARBA00004651"/>
    </source>
</evidence>
<feature type="transmembrane region" description="Helical" evidence="7">
    <location>
        <begin position="150"/>
        <end position="170"/>
    </location>
</feature>
<dbReference type="GO" id="GO:0022857">
    <property type="term" value="F:transmembrane transporter activity"/>
    <property type="evidence" value="ECO:0007669"/>
    <property type="project" value="InterPro"/>
</dbReference>
<dbReference type="Pfam" id="PF07690">
    <property type="entry name" value="MFS_1"/>
    <property type="match status" value="1"/>
</dbReference>
<feature type="transmembrane region" description="Helical" evidence="7">
    <location>
        <begin position="446"/>
        <end position="464"/>
    </location>
</feature>
<dbReference type="Proteomes" id="UP000179627">
    <property type="component" value="Unassembled WGS sequence"/>
</dbReference>
<feature type="transmembrane region" description="Helical" evidence="7">
    <location>
        <begin position="182"/>
        <end position="205"/>
    </location>
</feature>
<organism evidence="9 10">
    <name type="scientific">Parafrankia colletiae</name>
    <dbReference type="NCBI Taxonomy" id="573497"/>
    <lineage>
        <taxon>Bacteria</taxon>
        <taxon>Bacillati</taxon>
        <taxon>Actinomycetota</taxon>
        <taxon>Actinomycetes</taxon>
        <taxon>Frankiales</taxon>
        <taxon>Frankiaceae</taxon>
        <taxon>Parafrankia</taxon>
    </lineage>
</organism>
<dbReference type="CDD" id="cd17504">
    <property type="entry name" value="MFS_MMR_MDR_like"/>
    <property type="match status" value="1"/>
</dbReference>
<evidence type="ECO:0000313" key="9">
    <source>
        <dbReference type="EMBL" id="OHV46126.1"/>
    </source>
</evidence>
<dbReference type="InterPro" id="IPR036259">
    <property type="entry name" value="MFS_trans_sf"/>
</dbReference>
<feature type="compositionally biased region" description="Polar residues" evidence="6">
    <location>
        <begin position="1"/>
        <end position="10"/>
    </location>
</feature>
<feature type="transmembrane region" description="Helical" evidence="7">
    <location>
        <begin position="351"/>
        <end position="369"/>
    </location>
</feature>
<comment type="caution">
    <text evidence="9">The sequence shown here is derived from an EMBL/GenBank/DDBJ whole genome shotgun (WGS) entry which is preliminary data.</text>
</comment>
<keyword evidence="2" id="KW-0813">Transport</keyword>
<dbReference type="EMBL" id="MBLM01000002">
    <property type="protein sequence ID" value="OHV46126.1"/>
    <property type="molecule type" value="Genomic_DNA"/>
</dbReference>
<evidence type="ECO:0000256" key="5">
    <source>
        <dbReference type="ARBA" id="ARBA00023136"/>
    </source>
</evidence>
<reference evidence="10" key="1">
    <citation type="submission" date="2016-07" db="EMBL/GenBank/DDBJ databases">
        <title>Sequence Frankia sp. strain CcI1.17.</title>
        <authorList>
            <person name="Ghodhbane-Gtari F."/>
            <person name="Swanson E."/>
            <person name="Gueddou A."/>
            <person name="Morris K."/>
            <person name="Hezbri K."/>
            <person name="Ktari A."/>
            <person name="Nouioui I."/>
            <person name="Abebe-Akele F."/>
            <person name="Simpson S."/>
            <person name="Thomas K."/>
            <person name="Gtari M."/>
            <person name="Tisa L.S."/>
            <person name="Hurst S."/>
        </authorList>
    </citation>
    <scope>NUCLEOTIDE SEQUENCE [LARGE SCALE GENOMIC DNA]</scope>
    <source>
        <strain evidence="10">Cc1.17</strain>
    </source>
</reference>
<dbReference type="PANTHER" id="PTHR42718:SF9">
    <property type="entry name" value="MAJOR FACILITATOR SUPERFAMILY MULTIDRUG TRANSPORTER MFSC"/>
    <property type="match status" value="1"/>
</dbReference>
<proteinExistence type="predicted"/>
<dbReference type="AlphaFoldDB" id="A0A1S1RJ23"/>
<feature type="transmembrane region" description="Helical" evidence="7">
    <location>
        <begin position="244"/>
        <end position="262"/>
    </location>
</feature>
<dbReference type="Gene3D" id="1.20.1250.20">
    <property type="entry name" value="MFS general substrate transporter like domains"/>
    <property type="match status" value="1"/>
</dbReference>
<feature type="transmembrane region" description="Helical" evidence="7">
    <location>
        <begin position="97"/>
        <end position="114"/>
    </location>
</feature>
<gene>
    <name evidence="9" type="ORF">CC117_00145</name>
</gene>
<evidence type="ECO:0000256" key="4">
    <source>
        <dbReference type="ARBA" id="ARBA00022989"/>
    </source>
</evidence>
<feature type="region of interest" description="Disordered" evidence="6">
    <location>
        <begin position="1"/>
        <end position="53"/>
    </location>
</feature>
<dbReference type="PROSITE" id="PS50850">
    <property type="entry name" value="MFS"/>
    <property type="match status" value="1"/>
</dbReference>
<feature type="domain" description="Major facilitator superfamily (MFS) profile" evidence="8">
    <location>
        <begin position="59"/>
        <end position="506"/>
    </location>
</feature>
<keyword evidence="3 7" id="KW-0812">Transmembrane</keyword>
<comment type="subcellular location">
    <subcellularLocation>
        <location evidence="1">Cell membrane</location>
        <topology evidence="1">Multi-pass membrane protein</topology>
    </subcellularLocation>
</comment>
<evidence type="ECO:0000256" key="7">
    <source>
        <dbReference type="SAM" id="Phobius"/>
    </source>
</evidence>
<name>A0A1S1RJ23_9ACTN</name>
<evidence type="ECO:0000313" key="10">
    <source>
        <dbReference type="Proteomes" id="UP000179627"/>
    </source>
</evidence>
<feature type="transmembrane region" description="Helical" evidence="7">
    <location>
        <begin position="381"/>
        <end position="399"/>
    </location>
</feature>
<dbReference type="InterPro" id="IPR001958">
    <property type="entry name" value="Tet-R_TetA/multi-R_MdtG-like"/>
</dbReference>
<keyword evidence="5 7" id="KW-0472">Membrane</keyword>
<dbReference type="GO" id="GO:0005886">
    <property type="term" value="C:plasma membrane"/>
    <property type="evidence" value="ECO:0007669"/>
    <property type="project" value="UniProtKB-SubCell"/>
</dbReference>
<evidence type="ECO:0000256" key="6">
    <source>
        <dbReference type="SAM" id="MobiDB-lite"/>
    </source>
</evidence>
<feature type="transmembrane region" description="Helical" evidence="7">
    <location>
        <begin position="211"/>
        <end position="232"/>
    </location>
</feature>
<evidence type="ECO:0000256" key="2">
    <source>
        <dbReference type="ARBA" id="ARBA00022448"/>
    </source>
</evidence>
<evidence type="ECO:0000259" key="8">
    <source>
        <dbReference type="PROSITE" id="PS50850"/>
    </source>
</evidence>
<dbReference type="OrthoDB" id="4484751at2"/>
<dbReference type="RefSeq" id="WP_071081681.1">
    <property type="nucleotide sequence ID" value="NZ_MBLM01000002.1"/>
</dbReference>
<evidence type="ECO:0000256" key="3">
    <source>
        <dbReference type="ARBA" id="ARBA00022692"/>
    </source>
</evidence>
<feature type="compositionally biased region" description="Low complexity" evidence="6">
    <location>
        <begin position="13"/>
        <end position="23"/>
    </location>
</feature>
<keyword evidence="4 7" id="KW-1133">Transmembrane helix</keyword>
<feature type="transmembrane region" description="Helical" evidence="7">
    <location>
        <begin position="405"/>
        <end position="425"/>
    </location>
</feature>
<dbReference type="PRINTS" id="PR01035">
    <property type="entry name" value="TCRTETA"/>
</dbReference>
<dbReference type="InterPro" id="IPR020846">
    <property type="entry name" value="MFS_dom"/>
</dbReference>
<feature type="transmembrane region" description="Helical" evidence="7">
    <location>
        <begin position="274"/>
        <end position="292"/>
    </location>
</feature>
<feature type="transmembrane region" description="Helical" evidence="7">
    <location>
        <begin position="58"/>
        <end position="77"/>
    </location>
</feature>
<feature type="transmembrane region" description="Helical" evidence="7">
    <location>
        <begin position="484"/>
        <end position="501"/>
    </location>
</feature>
<keyword evidence="10" id="KW-1185">Reference proteome</keyword>